<evidence type="ECO:0000313" key="1">
    <source>
        <dbReference type="EMBL" id="CAD9536261.1"/>
    </source>
</evidence>
<protein>
    <submittedName>
        <fullName evidence="1">Uncharacterized protein</fullName>
    </submittedName>
</protein>
<dbReference type="AlphaFoldDB" id="A0A7S2J4D5"/>
<reference evidence="1" key="1">
    <citation type="submission" date="2021-01" db="EMBL/GenBank/DDBJ databases">
        <authorList>
            <person name="Corre E."/>
            <person name="Pelletier E."/>
            <person name="Niang G."/>
            <person name="Scheremetjew M."/>
            <person name="Finn R."/>
            <person name="Kale V."/>
            <person name="Holt S."/>
            <person name="Cochrane G."/>
            <person name="Meng A."/>
            <person name="Brown T."/>
            <person name="Cohen L."/>
        </authorList>
    </citation>
    <scope>NUCLEOTIDE SEQUENCE</scope>
    <source>
        <strain evidence="1">CCMP2222</strain>
    </source>
</reference>
<dbReference type="EMBL" id="HBGQ01097355">
    <property type="protein sequence ID" value="CAD9536261.1"/>
    <property type="molecule type" value="Transcribed_RNA"/>
</dbReference>
<proteinExistence type="predicted"/>
<sequence>MAEKNARLSWMDRTYRGDRETFVMEQVLCGREVLLEPNRYPYMLPPGIEHWTIWSTKTMDHSELCKYIERWMDAREPHGVTSWNYDDNRGRRTIDVWHLHIYFQGDPEKMPFFRRGRRGGPASSHRSPCSV</sequence>
<name>A0A7S2J4D5_9DINO</name>
<accession>A0A7S2J4D5</accession>
<gene>
    <name evidence="1" type="ORF">AAND1436_LOCUS46481</name>
</gene>
<organism evidence="1">
    <name type="scientific">Alexandrium andersonii</name>
    <dbReference type="NCBI Taxonomy" id="327968"/>
    <lineage>
        <taxon>Eukaryota</taxon>
        <taxon>Sar</taxon>
        <taxon>Alveolata</taxon>
        <taxon>Dinophyceae</taxon>
        <taxon>Gonyaulacales</taxon>
        <taxon>Pyrocystaceae</taxon>
        <taxon>Alexandrium</taxon>
    </lineage>
</organism>